<evidence type="ECO:0000313" key="3">
    <source>
        <dbReference type="Proteomes" id="UP000074108"/>
    </source>
</evidence>
<reference evidence="2 3" key="1">
    <citation type="journal article" date="2016" name="Front. Microbiol.">
        <title>Microevolution Analysis of Bacillus coahuilensis Unveils Differences in Phosphorus Acquisition Strategies and Their Regulation.</title>
        <authorList>
            <person name="Gomez-Lunar Z."/>
            <person name="Hernandez-Gonzalez I."/>
            <person name="Rodriguez-Torres M.D."/>
            <person name="Souza V."/>
            <person name="Olmedo-Alvarez G."/>
        </authorList>
    </citation>
    <scope>NUCLEOTIDE SEQUENCE [LARGE SCALE GENOMIC DNA]</scope>
    <source>
        <strain evidence="3">p1.1.43</strain>
    </source>
</reference>
<name>A0A147K6Z8_9BACI</name>
<feature type="compositionally biased region" description="Basic residues" evidence="1">
    <location>
        <begin position="39"/>
        <end position="49"/>
    </location>
</feature>
<sequence>MSISRASRGDGWFWFFWGVRRGARDEGLPAPKEQAAVGKKGRCTQSRKKCTQEAKKCTQSRRIRTQPVDCRTQERQVHAKSEKVHASSQKVHAKPKNPHATSGRRTQPVDRPRKLQFLANSICLAQQN</sequence>
<proteinExistence type="predicted"/>
<keyword evidence="3" id="KW-1185">Reference proteome</keyword>
<comment type="caution">
    <text evidence="2">The sequence shown here is derived from an EMBL/GenBank/DDBJ whole genome shotgun (WGS) entry which is preliminary data.</text>
</comment>
<organism evidence="2 3">
    <name type="scientific">Bacillus coahuilensis p1.1.43</name>
    <dbReference type="NCBI Taxonomy" id="1150625"/>
    <lineage>
        <taxon>Bacteria</taxon>
        <taxon>Bacillati</taxon>
        <taxon>Bacillota</taxon>
        <taxon>Bacilli</taxon>
        <taxon>Bacillales</taxon>
        <taxon>Bacillaceae</taxon>
        <taxon>Bacillus</taxon>
    </lineage>
</organism>
<gene>
    <name evidence="2" type="ORF">Q75_10560</name>
</gene>
<dbReference type="PATRIC" id="fig|1150625.3.peg.2249"/>
<evidence type="ECO:0000256" key="1">
    <source>
        <dbReference type="SAM" id="MobiDB-lite"/>
    </source>
</evidence>
<feature type="region of interest" description="Disordered" evidence="1">
    <location>
        <begin position="25"/>
        <end position="113"/>
    </location>
</feature>
<feature type="compositionally biased region" description="Basic and acidic residues" evidence="1">
    <location>
        <begin position="71"/>
        <end position="85"/>
    </location>
</feature>
<evidence type="ECO:0000313" key="2">
    <source>
        <dbReference type="EMBL" id="KUP05824.1"/>
    </source>
</evidence>
<protein>
    <submittedName>
        <fullName evidence="2">Uncharacterized protein</fullName>
    </submittedName>
</protein>
<dbReference type="Proteomes" id="UP000074108">
    <property type="component" value="Unassembled WGS sequence"/>
</dbReference>
<dbReference type="EMBL" id="LDYG01000032">
    <property type="protein sequence ID" value="KUP05824.1"/>
    <property type="molecule type" value="Genomic_DNA"/>
</dbReference>
<accession>A0A147K6Z8</accession>
<dbReference type="AlphaFoldDB" id="A0A147K6Z8"/>